<comment type="caution">
    <text evidence="1">The sequence shown here is derived from an EMBL/GenBank/DDBJ whole genome shotgun (WGS) entry which is preliminary data.</text>
</comment>
<proteinExistence type="predicted"/>
<dbReference type="EMBL" id="LRPU01000048">
    <property type="protein sequence ID" value="KXA13193.1"/>
    <property type="molecule type" value="Genomic_DNA"/>
</dbReference>
<organism evidence="1 2">
    <name type="scientific">Clostridium perfringens</name>
    <dbReference type="NCBI Taxonomy" id="1502"/>
    <lineage>
        <taxon>Bacteria</taxon>
        <taxon>Bacillati</taxon>
        <taxon>Bacillota</taxon>
        <taxon>Clostridia</taxon>
        <taxon>Eubacteriales</taxon>
        <taxon>Clostridiaceae</taxon>
        <taxon>Clostridium</taxon>
    </lineage>
</organism>
<dbReference type="AlphaFoldDB" id="A0A133NAD4"/>
<evidence type="ECO:0008006" key="3">
    <source>
        <dbReference type="Google" id="ProtNLM"/>
    </source>
</evidence>
<reference evidence="1 2" key="1">
    <citation type="submission" date="2016-01" db="EMBL/GenBank/DDBJ databases">
        <authorList>
            <person name="Oliw E.H."/>
        </authorList>
    </citation>
    <scope>NUCLEOTIDE SEQUENCE [LARGE SCALE GENOMIC DNA]</scope>
    <source>
        <strain evidence="1 2">MJR7757A</strain>
    </source>
</reference>
<dbReference type="PATRIC" id="fig|1502.174.peg.982"/>
<dbReference type="Proteomes" id="UP000070646">
    <property type="component" value="Unassembled WGS sequence"/>
</dbReference>
<protein>
    <recommendedName>
        <fullName evidence="3">Chloramphenicol resistance protein</fullName>
    </recommendedName>
</protein>
<gene>
    <name evidence="1" type="ORF">HMPREF3222_00967</name>
</gene>
<sequence>MNTVEVNIIESIRTFIKECPFLKDYLGATKPKVNVDYLGDTETVYSIERVPCNPIIKQYVDGSKKKQEEFIFCSRESYGESVFENLENINFYENFVSWLEEKNRTGDLPVLDGKREVEKIEILTSGYAFQTDIDKARYQIQLRLIYFERK</sequence>
<evidence type="ECO:0000313" key="1">
    <source>
        <dbReference type="EMBL" id="KXA13193.1"/>
    </source>
</evidence>
<evidence type="ECO:0000313" key="2">
    <source>
        <dbReference type="Proteomes" id="UP000070646"/>
    </source>
</evidence>
<dbReference type="RefSeq" id="WP_060794988.1">
    <property type="nucleotide sequence ID" value="NZ_KQ956193.1"/>
</dbReference>
<name>A0A133NAD4_CLOPF</name>
<accession>A0A133NAD4</accession>